<dbReference type="InterPro" id="IPR027417">
    <property type="entry name" value="P-loop_NTPase"/>
</dbReference>
<evidence type="ECO:0008006" key="4">
    <source>
        <dbReference type="Google" id="ProtNLM"/>
    </source>
</evidence>
<evidence type="ECO:0000256" key="1">
    <source>
        <dbReference type="SAM" id="Coils"/>
    </source>
</evidence>
<name>A0A7K1T8E0_9ACTN</name>
<gene>
    <name evidence="2" type="ORF">GO707_11705</name>
</gene>
<keyword evidence="3" id="KW-1185">Reference proteome</keyword>
<evidence type="ECO:0000313" key="2">
    <source>
        <dbReference type="EMBL" id="MVN59886.1"/>
    </source>
</evidence>
<dbReference type="Proteomes" id="UP000488839">
    <property type="component" value="Unassembled WGS sequence"/>
</dbReference>
<accession>A0A7K1T8E0</accession>
<dbReference type="Gene3D" id="3.40.50.300">
    <property type="entry name" value="P-loop containing nucleotide triphosphate hydrolases"/>
    <property type="match status" value="1"/>
</dbReference>
<comment type="caution">
    <text evidence="2">The sequence shown here is derived from an EMBL/GenBank/DDBJ whole genome shotgun (WGS) entry which is preliminary data.</text>
</comment>
<evidence type="ECO:0000313" key="3">
    <source>
        <dbReference type="Proteomes" id="UP000488839"/>
    </source>
</evidence>
<proteinExistence type="predicted"/>
<dbReference type="AlphaFoldDB" id="A0A7K1T8E0"/>
<keyword evidence="1" id="KW-0175">Coiled coil</keyword>
<feature type="coiled-coil region" evidence="1">
    <location>
        <begin position="309"/>
        <end position="374"/>
    </location>
</feature>
<organism evidence="2 3">
    <name type="scientific">Adlercreutzia rubneri</name>
    <dbReference type="NCBI Taxonomy" id="2916441"/>
    <lineage>
        <taxon>Bacteria</taxon>
        <taxon>Bacillati</taxon>
        <taxon>Actinomycetota</taxon>
        <taxon>Coriobacteriia</taxon>
        <taxon>Eggerthellales</taxon>
        <taxon>Eggerthellaceae</taxon>
        <taxon>Adlercreutzia</taxon>
    </lineage>
</organism>
<reference evidence="2 3" key="1">
    <citation type="submission" date="2019-11" db="EMBL/GenBank/DDBJ databases">
        <title>Whole genome shotgun sequencing (WGS) data from Adlercreutzia equolifaciens ResAG-91, Eggerthella lenta MRI-F36, MRI-F37, MRI-F40, ResAG-49, ResAG-88, ResAG-121, ResAG-145, and Gordonibacter sp. ResAG-5, ResAG-26, ResAG-43, ResAG-50, ResAG-59.</title>
        <authorList>
            <person name="Stoll D.A."/>
            <person name="Danylec N."/>
            <person name="Franz C.M.A.P."/>
            <person name="Huch M."/>
        </authorList>
    </citation>
    <scope>NUCLEOTIDE SEQUENCE [LARGE SCALE GENOMIC DNA]</scope>
    <source>
        <strain evidence="2 3">ResAG-91</strain>
    </source>
</reference>
<dbReference type="EMBL" id="WPOO01000037">
    <property type="protein sequence ID" value="MVN59886.1"/>
    <property type="molecule type" value="Genomic_DNA"/>
</dbReference>
<dbReference type="RefSeq" id="WP_157013078.1">
    <property type="nucleotide sequence ID" value="NZ_WPOO01000037.1"/>
</dbReference>
<protein>
    <recommendedName>
        <fullName evidence="4">DUF2326 domain-containing protein</fullName>
    </recommendedName>
</protein>
<sequence length="538" mass="62271">MINVRAIYLGNEAEAYILDDFIDGINIINSDDNHVGKTIVMQSIMFAMGSEAMFPHNFKPKEYVFIIDLDVDGEAISILRSRDTFAIKKRDELVFEESKRDFDEFWSDNICALPSIIKDGKLQRVGLPLFNQLSFVNQTPRNTSSLIGSYYKKDDFKEMVFAIVGLDARQLDSQAERELKDRKGKLKTRRKELAKLVRDLRESGTSLAAISPTADREETSRFVEQLDKLKNDISERQKLRNHAYVRMKKNEQLRRELGSLNRELKTGSIVCLDCGSKAIGYSMPESNVAFDITTQDMRQEILRTIDYKIDDYVGEVERLEKEIRELQIRFNALAETREISLIDIISVKDDYGNLEEMDRELTAIIDEIEDIDKKLEFSKNVDAELRKDRNDFMRKVLISMNHLREVVNDGIETEDYDDLFTTNNKPYTGSEATEFYLARVYSLAKHVKHQLPIVIDSFRAEELSTRREDLALPLYEELQNQVILSATLKGQEAGKYDERTDVHSIDFSGYAVNHLLSEDYVEQFMRKLESFNVKLNVK</sequence>